<dbReference type="Pfam" id="PF13855">
    <property type="entry name" value="LRR_8"/>
    <property type="match status" value="1"/>
</dbReference>
<dbReference type="Gramene" id="ONIVA08G16420.1">
    <property type="protein sequence ID" value="ONIVA08G16420.1"/>
    <property type="gene ID" value="ONIVA08G16420"/>
</dbReference>
<dbReference type="Gene3D" id="3.80.10.10">
    <property type="entry name" value="Ribonuclease Inhibitor"/>
    <property type="match status" value="1"/>
</dbReference>
<reference evidence="10" key="1">
    <citation type="submission" date="2015-04" db="UniProtKB">
        <authorList>
            <consortium name="EnsemblPlants"/>
        </authorList>
    </citation>
    <scope>IDENTIFICATION</scope>
    <source>
        <strain evidence="10">SL10</strain>
    </source>
</reference>
<evidence type="ECO:0000313" key="11">
    <source>
        <dbReference type="Proteomes" id="UP000006591"/>
    </source>
</evidence>
<keyword evidence="6 7" id="KW-0472">Membrane</keyword>
<evidence type="ECO:0000256" key="7">
    <source>
        <dbReference type="SAM" id="Phobius"/>
    </source>
</evidence>
<name>A0A0E0IC34_ORYNI</name>
<keyword evidence="11" id="KW-1185">Reference proteome</keyword>
<dbReference type="GO" id="GO:0004672">
    <property type="term" value="F:protein kinase activity"/>
    <property type="evidence" value="ECO:0007669"/>
    <property type="project" value="InterPro"/>
</dbReference>
<dbReference type="InterPro" id="IPR013210">
    <property type="entry name" value="LRR_N_plant-typ"/>
</dbReference>
<dbReference type="SUPFAM" id="SSF52058">
    <property type="entry name" value="L domain-like"/>
    <property type="match status" value="1"/>
</dbReference>
<reference evidence="10" key="2">
    <citation type="submission" date="2018-04" db="EMBL/GenBank/DDBJ databases">
        <title>OnivRS2 (Oryza nivara Reference Sequence Version 2).</title>
        <authorList>
            <person name="Zhang J."/>
            <person name="Kudrna D."/>
            <person name="Lee S."/>
            <person name="Talag J."/>
            <person name="Rajasekar S."/>
            <person name="Welchert J."/>
            <person name="Hsing Y.-I."/>
            <person name="Wing R.A."/>
        </authorList>
    </citation>
    <scope>NUCLEOTIDE SEQUENCE [LARGE SCALE GENOMIC DNA]</scope>
    <source>
        <strain evidence="10">SL10</strain>
    </source>
</reference>
<dbReference type="SMART" id="SM00220">
    <property type="entry name" value="S_TKc"/>
    <property type="match status" value="1"/>
</dbReference>
<evidence type="ECO:0000256" key="4">
    <source>
        <dbReference type="ARBA" id="ARBA00022737"/>
    </source>
</evidence>
<feature type="domain" description="Protein kinase" evidence="9">
    <location>
        <begin position="353"/>
        <end position="626"/>
    </location>
</feature>
<feature type="transmembrane region" description="Helical" evidence="7">
    <location>
        <begin position="257"/>
        <end position="281"/>
    </location>
</feature>
<dbReference type="Pfam" id="PF00560">
    <property type="entry name" value="LRR_1"/>
    <property type="match status" value="2"/>
</dbReference>
<feature type="signal peptide" evidence="8">
    <location>
        <begin position="1"/>
        <end position="25"/>
    </location>
</feature>
<dbReference type="InterPro" id="IPR000719">
    <property type="entry name" value="Prot_kinase_dom"/>
</dbReference>
<dbReference type="AlphaFoldDB" id="A0A0E0IC34"/>
<dbReference type="Proteomes" id="UP000006591">
    <property type="component" value="Chromosome 8"/>
</dbReference>
<dbReference type="Pfam" id="PF08263">
    <property type="entry name" value="LRRNT_2"/>
    <property type="match status" value="1"/>
</dbReference>
<dbReference type="SUPFAM" id="SSF56112">
    <property type="entry name" value="Protein kinase-like (PK-like)"/>
    <property type="match status" value="1"/>
</dbReference>
<dbReference type="InterPro" id="IPR011009">
    <property type="entry name" value="Kinase-like_dom_sf"/>
</dbReference>
<evidence type="ECO:0000259" key="9">
    <source>
        <dbReference type="PROSITE" id="PS50011"/>
    </source>
</evidence>
<protein>
    <recommendedName>
        <fullName evidence="9">Protein kinase domain-containing protein</fullName>
    </recommendedName>
</protein>
<sequence length="646" mass="67021">MASSGRRRDVLLLLLLLVLVARAAAADMAGDRAALLALRDAVGGRHLPWDPSAPTPCGGAWRGVGCSASGDRVTELRLPGKSLRGAVPVGTVGNLTALRTLSLRMNAISGGIPADIGGCVQLRSLNLSGNRLAGGLPEGLFSLALLEKVDLSGNRLTGGVSPEFSRLASLTTLNLDRNGFDGTLPGNLTLPKLARFNVSYNGQLGGAVPASLAGMPASAFLGTSLCGAPLAPCANPSPTPPSPPGDSKGGGKLSRGAIIGIVLGAVAALVVALTVGFLACFRRRATAPRSRSTAAAAAAHDVAEPITVTVARTDMDAAVKQSHSPPPPGEGSTKLVFVGGAPERPYDLDTLLRASAEVVGKGAAGTTYRATLDGGEPVLAVKRLREVSLSEREFRDRVAAIGAVRHDSLPRLLAYFYSREEKLLVYEFVVGAGSLAALLHGNGEKLDFAARARIALAVARGVAFIHRGGPISSHGDIKSSNVVVTATRDAAYVTDYGLAQLVGGAAAPPTTKRGAGYRAPEVVDARRVSQSADVYSFGVLLLELLSGRPPLDATPDGGAAVDLPRWMRSVVQEEWTSEVFDAAIGNEARTEGEMMRLLQLGMECTEHHPDRRPAMAEVEARIERIVEDACRNADSGSTDGSRSMSA</sequence>
<evidence type="ECO:0000256" key="5">
    <source>
        <dbReference type="ARBA" id="ARBA00022989"/>
    </source>
</evidence>
<feature type="chain" id="PRO_5002362810" description="Protein kinase domain-containing protein" evidence="8">
    <location>
        <begin position="26"/>
        <end position="646"/>
    </location>
</feature>
<dbReference type="GO" id="GO:0016020">
    <property type="term" value="C:membrane"/>
    <property type="evidence" value="ECO:0007669"/>
    <property type="project" value="UniProtKB-SubCell"/>
</dbReference>
<keyword evidence="3 7" id="KW-0812">Transmembrane</keyword>
<dbReference type="InterPro" id="IPR001611">
    <property type="entry name" value="Leu-rich_rpt"/>
</dbReference>
<evidence type="ECO:0000256" key="2">
    <source>
        <dbReference type="ARBA" id="ARBA00022614"/>
    </source>
</evidence>
<dbReference type="PROSITE" id="PS50011">
    <property type="entry name" value="PROTEIN_KINASE_DOM"/>
    <property type="match status" value="1"/>
</dbReference>
<dbReference type="eggNOG" id="ENOG502QSFF">
    <property type="taxonomic scope" value="Eukaryota"/>
</dbReference>
<dbReference type="PANTHER" id="PTHR48010">
    <property type="entry name" value="OS05G0588300 PROTEIN"/>
    <property type="match status" value="1"/>
</dbReference>
<dbReference type="GO" id="GO:0005524">
    <property type="term" value="F:ATP binding"/>
    <property type="evidence" value="ECO:0007669"/>
    <property type="project" value="InterPro"/>
</dbReference>
<comment type="subcellular location">
    <subcellularLocation>
        <location evidence="1">Membrane</location>
    </subcellularLocation>
</comment>
<dbReference type="Pfam" id="PF00069">
    <property type="entry name" value="Pkinase"/>
    <property type="match status" value="1"/>
</dbReference>
<dbReference type="InterPro" id="IPR050994">
    <property type="entry name" value="At_inactive_RLKs"/>
</dbReference>
<evidence type="ECO:0000256" key="8">
    <source>
        <dbReference type="SAM" id="SignalP"/>
    </source>
</evidence>
<dbReference type="PANTHER" id="PTHR48010:SF24">
    <property type="entry name" value="OS08G0427600 PROTEIN"/>
    <property type="match status" value="1"/>
</dbReference>
<evidence type="ECO:0000313" key="10">
    <source>
        <dbReference type="EnsemblPlants" id="ONIVA08G16420.1"/>
    </source>
</evidence>
<dbReference type="Gene3D" id="3.30.200.20">
    <property type="entry name" value="Phosphorylase Kinase, domain 1"/>
    <property type="match status" value="1"/>
</dbReference>
<keyword evidence="4" id="KW-0677">Repeat</keyword>
<dbReference type="OMA" id="LGMDCTE"/>
<evidence type="ECO:0000256" key="1">
    <source>
        <dbReference type="ARBA" id="ARBA00004370"/>
    </source>
</evidence>
<evidence type="ECO:0000256" key="6">
    <source>
        <dbReference type="ARBA" id="ARBA00023136"/>
    </source>
</evidence>
<evidence type="ECO:0000256" key="3">
    <source>
        <dbReference type="ARBA" id="ARBA00022692"/>
    </source>
</evidence>
<keyword evidence="8" id="KW-0732">Signal</keyword>
<keyword evidence="5 7" id="KW-1133">Transmembrane helix</keyword>
<accession>A0A0E0IC34</accession>
<keyword evidence="2" id="KW-0433">Leucine-rich repeat</keyword>
<dbReference type="InterPro" id="IPR032675">
    <property type="entry name" value="LRR_dom_sf"/>
</dbReference>
<dbReference type="HOGENOM" id="CLU_000288_92_6_1"/>
<dbReference type="Gene3D" id="1.10.510.10">
    <property type="entry name" value="Transferase(Phosphotransferase) domain 1"/>
    <property type="match status" value="1"/>
</dbReference>
<organism evidence="10">
    <name type="scientific">Oryza nivara</name>
    <name type="common">Indian wild rice</name>
    <name type="synonym">Oryza sativa f. spontanea</name>
    <dbReference type="NCBI Taxonomy" id="4536"/>
    <lineage>
        <taxon>Eukaryota</taxon>
        <taxon>Viridiplantae</taxon>
        <taxon>Streptophyta</taxon>
        <taxon>Embryophyta</taxon>
        <taxon>Tracheophyta</taxon>
        <taxon>Spermatophyta</taxon>
        <taxon>Magnoliopsida</taxon>
        <taxon>Liliopsida</taxon>
        <taxon>Poales</taxon>
        <taxon>Poaceae</taxon>
        <taxon>BOP clade</taxon>
        <taxon>Oryzoideae</taxon>
        <taxon>Oryzeae</taxon>
        <taxon>Oryzinae</taxon>
        <taxon>Oryza</taxon>
    </lineage>
</organism>
<dbReference type="STRING" id="4536.A0A0E0IC34"/>
<dbReference type="EnsemblPlants" id="ONIVA08G16420.1">
    <property type="protein sequence ID" value="ONIVA08G16420.1"/>
    <property type="gene ID" value="ONIVA08G16420"/>
</dbReference>
<proteinExistence type="predicted"/>